<organism evidence="2 3">
    <name type="scientific">Pleurodeles waltl</name>
    <name type="common">Iberian ribbed newt</name>
    <dbReference type="NCBI Taxonomy" id="8319"/>
    <lineage>
        <taxon>Eukaryota</taxon>
        <taxon>Metazoa</taxon>
        <taxon>Chordata</taxon>
        <taxon>Craniata</taxon>
        <taxon>Vertebrata</taxon>
        <taxon>Euteleostomi</taxon>
        <taxon>Amphibia</taxon>
        <taxon>Batrachia</taxon>
        <taxon>Caudata</taxon>
        <taxon>Salamandroidea</taxon>
        <taxon>Salamandridae</taxon>
        <taxon>Pleurodelinae</taxon>
        <taxon>Pleurodeles</taxon>
    </lineage>
</organism>
<feature type="region of interest" description="Disordered" evidence="1">
    <location>
        <begin position="1"/>
        <end position="35"/>
    </location>
</feature>
<dbReference type="Proteomes" id="UP001066276">
    <property type="component" value="Chromosome 11"/>
</dbReference>
<proteinExistence type="predicted"/>
<feature type="compositionally biased region" description="Low complexity" evidence="1">
    <location>
        <begin position="7"/>
        <end position="19"/>
    </location>
</feature>
<comment type="caution">
    <text evidence="2">The sequence shown here is derived from an EMBL/GenBank/DDBJ whole genome shotgun (WGS) entry which is preliminary data.</text>
</comment>
<protein>
    <submittedName>
        <fullName evidence="2">Uncharacterized protein</fullName>
    </submittedName>
</protein>
<accession>A0AAV7LKI0</accession>
<evidence type="ECO:0000256" key="1">
    <source>
        <dbReference type="SAM" id="MobiDB-lite"/>
    </source>
</evidence>
<keyword evidence="3" id="KW-1185">Reference proteome</keyword>
<sequence length="249" mass="26908">MSPSPHSCSTSELLPLSSESVDRKDRNDGNQGGKNEYLSESSLIFLDYMLPDILCSVAPTKNEMESSEPPDAWLVSDGSLAEAAFDFKFANNSSSPSGGFCLTDSVYQHLSSCLHQSTNPASTESPKEFIISEDMIALKNVLASILALLEKFRGGSEHIEQLLTMILQALVPGGRTDGVNQDISYQPPWYATHSQSNYPQPTRSTVQTQTVDLTTAQPRSLPRVGGPLAVASSRDGSTYGSKEGTGHFR</sequence>
<dbReference type="EMBL" id="JANPWB010000015">
    <property type="protein sequence ID" value="KAJ1091045.1"/>
    <property type="molecule type" value="Genomic_DNA"/>
</dbReference>
<feature type="region of interest" description="Disordered" evidence="1">
    <location>
        <begin position="215"/>
        <end position="249"/>
    </location>
</feature>
<evidence type="ECO:0000313" key="2">
    <source>
        <dbReference type="EMBL" id="KAJ1091045.1"/>
    </source>
</evidence>
<gene>
    <name evidence="2" type="ORF">NDU88_004173</name>
</gene>
<dbReference type="AlphaFoldDB" id="A0AAV7LKI0"/>
<evidence type="ECO:0000313" key="3">
    <source>
        <dbReference type="Proteomes" id="UP001066276"/>
    </source>
</evidence>
<reference evidence="2" key="1">
    <citation type="journal article" date="2022" name="bioRxiv">
        <title>Sequencing and chromosome-scale assembly of the giantPleurodeles waltlgenome.</title>
        <authorList>
            <person name="Brown T."/>
            <person name="Elewa A."/>
            <person name="Iarovenko S."/>
            <person name="Subramanian E."/>
            <person name="Araus A.J."/>
            <person name="Petzold A."/>
            <person name="Susuki M."/>
            <person name="Suzuki K.-i.T."/>
            <person name="Hayashi T."/>
            <person name="Toyoda A."/>
            <person name="Oliveira C."/>
            <person name="Osipova E."/>
            <person name="Leigh N.D."/>
            <person name="Simon A."/>
            <person name="Yun M.H."/>
        </authorList>
    </citation>
    <scope>NUCLEOTIDE SEQUENCE</scope>
    <source>
        <strain evidence="2">20211129_DDA</strain>
        <tissue evidence="2">Liver</tissue>
    </source>
</reference>
<name>A0AAV7LKI0_PLEWA</name>